<evidence type="ECO:0000313" key="1">
    <source>
        <dbReference type="EMBL" id="OQX12801.1"/>
    </source>
</evidence>
<proteinExistence type="predicted"/>
<dbReference type="Proteomes" id="UP000192491">
    <property type="component" value="Unassembled WGS sequence"/>
</dbReference>
<accession>A0A1Y1QT57</accession>
<dbReference type="EMBL" id="MTEJ01000058">
    <property type="protein sequence ID" value="OQX12801.1"/>
    <property type="molecule type" value="Genomic_DNA"/>
</dbReference>
<comment type="caution">
    <text evidence="1">The sequence shown here is derived from an EMBL/GenBank/DDBJ whole genome shotgun (WGS) entry which is preliminary data.</text>
</comment>
<protein>
    <submittedName>
        <fullName evidence="1">Uncharacterized protein</fullName>
    </submittedName>
</protein>
<name>A0A1Y1QT57_9GAMM</name>
<gene>
    <name evidence="1" type="ORF">BWK73_13885</name>
</gene>
<evidence type="ECO:0000313" key="2">
    <source>
        <dbReference type="Proteomes" id="UP000192491"/>
    </source>
</evidence>
<sequence>MTKETAPYLNTDLDLVAGQDLTPLLQALEASGLYSLHAGVGDDGSWYATLEVNEKMTDEALHLRQPELTIVAMLDAIETLNASARAIWDACTTKTLDIGYQCGELRIKNGLTNPNLTRLTVLGMDVAISLYPCGFSDIAESVAQQL</sequence>
<dbReference type="AlphaFoldDB" id="A0A1Y1QT57"/>
<reference evidence="1 2" key="1">
    <citation type="submission" date="2017-01" db="EMBL/GenBank/DDBJ databases">
        <title>Novel large sulfur bacteria in the metagenomes of groundwater-fed chemosynthetic microbial mats in the Lake Huron basin.</title>
        <authorList>
            <person name="Sharrar A.M."/>
            <person name="Flood B.E."/>
            <person name="Bailey J.V."/>
            <person name="Jones D.S."/>
            <person name="Biddanda B."/>
            <person name="Ruberg S.A."/>
            <person name="Marcus D.N."/>
            <person name="Dick G.J."/>
        </authorList>
    </citation>
    <scope>NUCLEOTIDE SEQUENCE [LARGE SCALE GENOMIC DNA]</scope>
    <source>
        <strain evidence="1">A8</strain>
    </source>
</reference>
<organism evidence="1 2">
    <name type="scientific">Thiothrix lacustris</name>
    <dbReference type="NCBI Taxonomy" id="525917"/>
    <lineage>
        <taxon>Bacteria</taxon>
        <taxon>Pseudomonadati</taxon>
        <taxon>Pseudomonadota</taxon>
        <taxon>Gammaproteobacteria</taxon>
        <taxon>Thiotrichales</taxon>
        <taxon>Thiotrichaceae</taxon>
        <taxon>Thiothrix</taxon>
    </lineage>
</organism>